<dbReference type="PANTHER" id="PTHR46111">
    <property type="entry name" value="RIBOSOMAL RNA SMALL SUBUNIT METHYLTRANSFERASE I"/>
    <property type="match status" value="1"/>
</dbReference>
<dbReference type="RefSeq" id="WP_338636430.1">
    <property type="nucleotide sequence ID" value="NZ_CP146516.1"/>
</dbReference>
<dbReference type="InterPro" id="IPR014776">
    <property type="entry name" value="4pyrrole_Mease_sub2"/>
</dbReference>
<comment type="subcellular location">
    <subcellularLocation>
        <location evidence="6">Cytoplasm</location>
    </subcellularLocation>
</comment>
<organism evidence="8 9">
    <name type="scientific">Spirobacillus cienkowskii</name>
    <dbReference type="NCBI Taxonomy" id="495820"/>
    <lineage>
        <taxon>Bacteria</taxon>
        <taxon>Pseudomonadati</taxon>
        <taxon>Bdellovibrionota</taxon>
        <taxon>Oligoflexia</taxon>
        <taxon>Silvanigrellales</taxon>
        <taxon>Spirobacillus</taxon>
    </lineage>
</organism>
<evidence type="ECO:0000256" key="3">
    <source>
        <dbReference type="ARBA" id="ARBA00022603"/>
    </source>
</evidence>
<feature type="domain" description="Tetrapyrrole methylase" evidence="7">
    <location>
        <begin position="5"/>
        <end position="207"/>
    </location>
</feature>
<dbReference type="Gene3D" id="3.40.1010.10">
    <property type="entry name" value="Cobalt-precorrin-4 Transmethylase, Domain 1"/>
    <property type="match status" value="1"/>
</dbReference>
<dbReference type="GO" id="GO:0070677">
    <property type="term" value="F:rRNA (cytosine-2'-O-)-methyltransferase activity"/>
    <property type="evidence" value="ECO:0007669"/>
    <property type="project" value="UniProtKB-UniRule"/>
</dbReference>
<dbReference type="AlphaFoldDB" id="A0A369KRF9"/>
<dbReference type="Gene3D" id="3.30.950.10">
    <property type="entry name" value="Methyltransferase, Cobalt-precorrin-4 Transmethylase, Domain 2"/>
    <property type="match status" value="1"/>
</dbReference>
<evidence type="ECO:0000313" key="8">
    <source>
        <dbReference type="EMBL" id="RDB37269.1"/>
    </source>
</evidence>
<proteinExistence type="inferred from homology"/>
<evidence type="ECO:0000259" key="7">
    <source>
        <dbReference type="Pfam" id="PF00590"/>
    </source>
</evidence>
<dbReference type="PIRSF" id="PIRSF005917">
    <property type="entry name" value="MTase_YraL"/>
    <property type="match status" value="1"/>
</dbReference>
<keyword evidence="4 6" id="KW-0808">Transferase</keyword>
<keyword evidence="5 6" id="KW-0949">S-adenosyl-L-methionine</keyword>
<keyword evidence="2 6" id="KW-0698">rRNA processing</keyword>
<evidence type="ECO:0000256" key="2">
    <source>
        <dbReference type="ARBA" id="ARBA00022552"/>
    </source>
</evidence>
<dbReference type="Proteomes" id="UP000253934">
    <property type="component" value="Unassembled WGS sequence"/>
</dbReference>
<accession>A0A369KRF9</accession>
<evidence type="ECO:0000313" key="9">
    <source>
        <dbReference type="Proteomes" id="UP000253934"/>
    </source>
</evidence>
<dbReference type="Pfam" id="PF00590">
    <property type="entry name" value="TP_methylase"/>
    <property type="match status" value="1"/>
</dbReference>
<dbReference type="InterPro" id="IPR018063">
    <property type="entry name" value="SAM_MeTrfase_RsmI_CS"/>
</dbReference>
<dbReference type="CDD" id="cd11648">
    <property type="entry name" value="RsmI"/>
    <property type="match status" value="1"/>
</dbReference>
<gene>
    <name evidence="6 8" type="primary">rsmI</name>
    <name evidence="8" type="ORF">DCC88_00765</name>
</gene>
<keyword evidence="1 6" id="KW-0963">Cytoplasm</keyword>
<comment type="caution">
    <text evidence="8">The sequence shown here is derived from an EMBL/GenBank/DDBJ whole genome shotgun (WGS) entry which is preliminary data.</text>
</comment>
<reference evidence="8" key="1">
    <citation type="submission" date="2018-04" db="EMBL/GenBank/DDBJ databases">
        <title>Draft genome sequence of the Candidatus Spirobacillus cienkowskii, a pathogen of freshwater Daphnia species, reconstructed from hemolymph metagenomic reads.</title>
        <authorList>
            <person name="Bresciani L."/>
            <person name="Lemos L.N."/>
            <person name="Wale N."/>
            <person name="Lin J.Y."/>
            <person name="Fernandes G.R."/>
            <person name="Duffy M.A."/>
            <person name="Rodrigues J.M."/>
        </authorList>
    </citation>
    <scope>NUCLEOTIDE SEQUENCE [LARGE SCALE GENOMIC DNA]</scope>
    <source>
        <strain evidence="8">Binning01</strain>
    </source>
</reference>
<protein>
    <recommendedName>
        <fullName evidence="6">Ribosomal RNA small subunit methyltransferase I</fullName>
        <ecNumber evidence="6">2.1.1.198</ecNumber>
    </recommendedName>
    <alternativeName>
        <fullName evidence="6">16S rRNA 2'-O-ribose C1402 methyltransferase</fullName>
    </alternativeName>
    <alternativeName>
        <fullName evidence="6">rRNA (cytidine-2'-O-)-methyltransferase RsmI</fullName>
    </alternativeName>
</protein>
<dbReference type="SUPFAM" id="SSF53790">
    <property type="entry name" value="Tetrapyrrole methylase"/>
    <property type="match status" value="1"/>
</dbReference>
<dbReference type="InterPro" id="IPR014777">
    <property type="entry name" value="4pyrrole_Mease_sub1"/>
</dbReference>
<comment type="catalytic activity">
    <reaction evidence="6">
        <text>cytidine(1402) in 16S rRNA + S-adenosyl-L-methionine = 2'-O-methylcytidine(1402) in 16S rRNA + S-adenosyl-L-homocysteine + H(+)</text>
        <dbReference type="Rhea" id="RHEA:42924"/>
        <dbReference type="Rhea" id="RHEA-COMP:10285"/>
        <dbReference type="Rhea" id="RHEA-COMP:10286"/>
        <dbReference type="ChEBI" id="CHEBI:15378"/>
        <dbReference type="ChEBI" id="CHEBI:57856"/>
        <dbReference type="ChEBI" id="CHEBI:59789"/>
        <dbReference type="ChEBI" id="CHEBI:74495"/>
        <dbReference type="ChEBI" id="CHEBI:82748"/>
        <dbReference type="EC" id="2.1.1.198"/>
    </reaction>
</comment>
<dbReference type="InterPro" id="IPR008189">
    <property type="entry name" value="rRNA_ssu_MeTfrase_I"/>
</dbReference>
<sequence>MSNGTLYIVATPIGTLNDFSPRAKEILSNVSFIACEDTRHSGKLLNHFGIKTHLESFHSHNEKNKTQFLIDKLLSSQLKNAAIISDAGTPCISDPGSTLIAAAHTHDILVQSIPGPSSMTAALAACGFLQPRSIFSAFLGRTQKEQFEEFRRWKNVTPCIAIFFESPKRLLSTLKNINEFFQNSNLQISVSKEISKKFESHKVGNIIEVTDFFKNLPEIIGEFVVCVNIFQTEQINPEENFSTAIQEVQKLIKEGVHLKFACKEISKKFNLQSKDLYNFMISKN</sequence>
<keyword evidence="3 6" id="KW-0489">Methyltransferase</keyword>
<name>A0A369KRF9_9BACT</name>
<dbReference type="HAMAP" id="MF_01877">
    <property type="entry name" value="16SrRNA_methyltr_I"/>
    <property type="match status" value="1"/>
</dbReference>
<dbReference type="EMBL" id="QOVW01000003">
    <property type="protein sequence ID" value="RDB37269.1"/>
    <property type="molecule type" value="Genomic_DNA"/>
</dbReference>
<dbReference type="InterPro" id="IPR035996">
    <property type="entry name" value="4pyrrol_Methylase_sf"/>
</dbReference>
<dbReference type="GO" id="GO:0005737">
    <property type="term" value="C:cytoplasm"/>
    <property type="evidence" value="ECO:0007669"/>
    <property type="project" value="UniProtKB-SubCell"/>
</dbReference>
<evidence type="ECO:0000256" key="6">
    <source>
        <dbReference type="HAMAP-Rule" id="MF_01877"/>
    </source>
</evidence>
<dbReference type="EC" id="2.1.1.198" evidence="6"/>
<keyword evidence="9" id="KW-1185">Reference proteome</keyword>
<comment type="function">
    <text evidence="6">Catalyzes the 2'-O-methylation of the ribose of cytidine 1402 (C1402) in 16S rRNA.</text>
</comment>
<dbReference type="PROSITE" id="PS01296">
    <property type="entry name" value="RSMI"/>
    <property type="match status" value="1"/>
</dbReference>
<evidence type="ECO:0000256" key="1">
    <source>
        <dbReference type="ARBA" id="ARBA00022490"/>
    </source>
</evidence>
<dbReference type="NCBIfam" id="TIGR00096">
    <property type="entry name" value="16S rRNA (cytidine(1402)-2'-O)-methyltransferase"/>
    <property type="match status" value="1"/>
</dbReference>
<evidence type="ECO:0000256" key="5">
    <source>
        <dbReference type="ARBA" id="ARBA00022691"/>
    </source>
</evidence>
<dbReference type="PANTHER" id="PTHR46111:SF1">
    <property type="entry name" value="RIBOSOMAL RNA SMALL SUBUNIT METHYLTRANSFERASE I"/>
    <property type="match status" value="1"/>
</dbReference>
<comment type="similarity">
    <text evidence="6">Belongs to the methyltransferase superfamily. RsmI family.</text>
</comment>
<evidence type="ECO:0000256" key="4">
    <source>
        <dbReference type="ARBA" id="ARBA00022679"/>
    </source>
</evidence>
<dbReference type="InterPro" id="IPR000878">
    <property type="entry name" value="4pyrrol_Mease"/>
</dbReference>